<evidence type="ECO:0000313" key="1">
    <source>
        <dbReference type="EMBL" id="OPX44111.1"/>
    </source>
</evidence>
<accession>A0A1V4SLK6</accession>
<dbReference type="STRING" id="48256.CLHUN_19100"/>
<comment type="caution">
    <text evidence="1">The sequence shown here is derived from an EMBL/GenBank/DDBJ whole genome shotgun (WGS) entry which is preliminary data.</text>
</comment>
<proteinExistence type="predicted"/>
<protein>
    <submittedName>
        <fullName evidence="1">DRTGG domain protein</fullName>
    </submittedName>
</protein>
<dbReference type="InterPro" id="IPR028979">
    <property type="entry name" value="Ser_kin/Pase_Hpr-like_N_sf"/>
</dbReference>
<organism evidence="1 2">
    <name type="scientific">Ruminiclostridium hungatei</name>
    <name type="common">Clostridium hungatei</name>
    <dbReference type="NCBI Taxonomy" id="48256"/>
    <lineage>
        <taxon>Bacteria</taxon>
        <taxon>Bacillati</taxon>
        <taxon>Bacillota</taxon>
        <taxon>Clostridia</taxon>
        <taxon>Eubacteriales</taxon>
        <taxon>Oscillospiraceae</taxon>
        <taxon>Ruminiclostridium</taxon>
    </lineage>
</organism>
<dbReference type="Proteomes" id="UP000191554">
    <property type="component" value="Unassembled WGS sequence"/>
</dbReference>
<gene>
    <name evidence="1" type="ORF">CLHUN_19100</name>
</gene>
<sequence>MKLLDISKLLNARVLTGSNLLDYEVTSACGSDLMSDVMAYVTENVVMLTGLINLQVIRTAEMMDIKAVIFVRGKQPLENMVELAREKNIVIMATSLTMFPACGILYEAGLKGGLGTGR</sequence>
<dbReference type="Gene3D" id="3.40.1390.20">
    <property type="entry name" value="HprK N-terminal domain-like"/>
    <property type="match status" value="1"/>
</dbReference>
<dbReference type="AlphaFoldDB" id="A0A1V4SLK6"/>
<dbReference type="EMBL" id="MZGX01000011">
    <property type="protein sequence ID" value="OPX44111.1"/>
    <property type="molecule type" value="Genomic_DNA"/>
</dbReference>
<dbReference type="OrthoDB" id="9800390at2"/>
<reference evidence="1 2" key="1">
    <citation type="submission" date="2017-03" db="EMBL/GenBank/DDBJ databases">
        <title>Genome sequence of Clostridium hungatei DSM 14427.</title>
        <authorList>
            <person name="Poehlein A."/>
            <person name="Daniel R."/>
        </authorList>
    </citation>
    <scope>NUCLEOTIDE SEQUENCE [LARGE SCALE GENOMIC DNA]</scope>
    <source>
        <strain evidence="1 2">DSM 14427</strain>
    </source>
</reference>
<evidence type="ECO:0000313" key="2">
    <source>
        <dbReference type="Proteomes" id="UP000191554"/>
    </source>
</evidence>
<name>A0A1V4SLK6_RUMHU</name>
<keyword evidence="2" id="KW-1185">Reference proteome</keyword>
<dbReference type="RefSeq" id="WP_080064344.1">
    <property type="nucleotide sequence ID" value="NZ_MZGX01000011.1"/>
</dbReference>
<dbReference type="SUPFAM" id="SSF75138">
    <property type="entry name" value="HprK N-terminal domain-like"/>
    <property type="match status" value="1"/>
</dbReference>